<evidence type="ECO:0000313" key="3">
    <source>
        <dbReference type="EnsemblMetazoa" id="PPAI003458-PA"/>
    </source>
</evidence>
<feature type="compositionally biased region" description="Polar residues" evidence="2">
    <location>
        <begin position="1"/>
        <end position="21"/>
    </location>
</feature>
<protein>
    <submittedName>
        <fullName evidence="3">Uncharacterized protein</fullName>
    </submittedName>
</protein>
<dbReference type="AlphaFoldDB" id="A0A1B0D7D5"/>
<dbReference type="EnsemblMetazoa" id="PPAI003458-RA">
    <property type="protein sequence ID" value="PPAI003458-PA"/>
    <property type="gene ID" value="PPAI003458"/>
</dbReference>
<dbReference type="VEuPathDB" id="VectorBase:PPAI003458"/>
<reference evidence="3" key="1">
    <citation type="submission" date="2022-08" db="UniProtKB">
        <authorList>
            <consortium name="EnsemblMetazoa"/>
        </authorList>
    </citation>
    <scope>IDENTIFICATION</scope>
    <source>
        <strain evidence="3">Israel</strain>
    </source>
</reference>
<feature type="compositionally biased region" description="Basic and acidic residues" evidence="2">
    <location>
        <begin position="84"/>
        <end position="102"/>
    </location>
</feature>
<keyword evidence="4" id="KW-1185">Reference proteome</keyword>
<sequence length="165" mass="18860">VCQIGETVSSNFDNEPNSINRPETPDVPIEAYSDEESSVECDVQYDVPPTTEEPGNPETDTREPSRSQMNSPVQNLQNPVSGNFRRERERAIQSERARRQNKIERAKLEVFVELKKTTAAMRKANEEEFKVNIEAAKNKAEAYKQKKDYYKLKLELLQSNSAGYS</sequence>
<dbReference type="EMBL" id="AJVK01026876">
    <property type="status" value="NOT_ANNOTATED_CDS"/>
    <property type="molecule type" value="Genomic_DNA"/>
</dbReference>
<evidence type="ECO:0000256" key="1">
    <source>
        <dbReference type="SAM" id="Coils"/>
    </source>
</evidence>
<feature type="region of interest" description="Disordered" evidence="2">
    <location>
        <begin position="1"/>
        <end position="102"/>
    </location>
</feature>
<proteinExistence type="predicted"/>
<organism evidence="3 4">
    <name type="scientific">Phlebotomus papatasi</name>
    <name type="common">Sandfly</name>
    <dbReference type="NCBI Taxonomy" id="29031"/>
    <lineage>
        <taxon>Eukaryota</taxon>
        <taxon>Metazoa</taxon>
        <taxon>Ecdysozoa</taxon>
        <taxon>Arthropoda</taxon>
        <taxon>Hexapoda</taxon>
        <taxon>Insecta</taxon>
        <taxon>Pterygota</taxon>
        <taxon>Neoptera</taxon>
        <taxon>Endopterygota</taxon>
        <taxon>Diptera</taxon>
        <taxon>Nematocera</taxon>
        <taxon>Psychodoidea</taxon>
        <taxon>Psychodidae</taxon>
        <taxon>Phlebotomus</taxon>
        <taxon>Phlebotomus</taxon>
    </lineage>
</organism>
<evidence type="ECO:0000313" key="4">
    <source>
        <dbReference type="Proteomes" id="UP000092462"/>
    </source>
</evidence>
<name>A0A1B0D7D5_PHLPP</name>
<keyword evidence="1" id="KW-0175">Coiled coil</keyword>
<feature type="compositionally biased region" description="Low complexity" evidence="2">
    <location>
        <begin position="48"/>
        <end position="58"/>
    </location>
</feature>
<feature type="coiled-coil region" evidence="1">
    <location>
        <begin position="126"/>
        <end position="153"/>
    </location>
</feature>
<accession>A0A1B0D7D5</accession>
<feature type="compositionally biased region" description="Polar residues" evidence="2">
    <location>
        <begin position="66"/>
        <end position="81"/>
    </location>
</feature>
<evidence type="ECO:0000256" key="2">
    <source>
        <dbReference type="SAM" id="MobiDB-lite"/>
    </source>
</evidence>
<dbReference type="Proteomes" id="UP000092462">
    <property type="component" value="Unassembled WGS sequence"/>
</dbReference>